<evidence type="ECO:0000313" key="3">
    <source>
        <dbReference type="Proteomes" id="UP001292094"/>
    </source>
</evidence>
<dbReference type="AlphaFoldDB" id="A0AAE1TR89"/>
<organism evidence="2 3">
    <name type="scientific">Petrolisthes manimaculis</name>
    <dbReference type="NCBI Taxonomy" id="1843537"/>
    <lineage>
        <taxon>Eukaryota</taxon>
        <taxon>Metazoa</taxon>
        <taxon>Ecdysozoa</taxon>
        <taxon>Arthropoda</taxon>
        <taxon>Crustacea</taxon>
        <taxon>Multicrustacea</taxon>
        <taxon>Malacostraca</taxon>
        <taxon>Eumalacostraca</taxon>
        <taxon>Eucarida</taxon>
        <taxon>Decapoda</taxon>
        <taxon>Pleocyemata</taxon>
        <taxon>Anomura</taxon>
        <taxon>Galatheoidea</taxon>
        <taxon>Porcellanidae</taxon>
        <taxon>Petrolisthes</taxon>
    </lineage>
</organism>
<protein>
    <submittedName>
        <fullName evidence="2">Uncharacterized protein</fullName>
    </submittedName>
</protein>
<evidence type="ECO:0000256" key="1">
    <source>
        <dbReference type="SAM" id="MobiDB-lite"/>
    </source>
</evidence>
<sequence>MRVGREQCKDEGRHVLRIKKWWEGESEQSKGRVKGKDGGSQSEKQEGMMKVGRNETQLHSPTTHLAASQPTNQPVSQSSPHTQITVHPIYSLSVGRHITGRRSEFVGGSEARHTTTALRTTQYLLSSPSVKPAGFLTPPAADPPPAAAAAPPTP</sequence>
<dbReference type="EMBL" id="JAWZYT010004120">
    <property type="protein sequence ID" value="KAK4295218.1"/>
    <property type="molecule type" value="Genomic_DNA"/>
</dbReference>
<name>A0AAE1TR89_9EUCA</name>
<gene>
    <name evidence="2" type="ORF">Pmani_032197</name>
</gene>
<evidence type="ECO:0000313" key="2">
    <source>
        <dbReference type="EMBL" id="KAK4295218.1"/>
    </source>
</evidence>
<feature type="region of interest" description="Disordered" evidence="1">
    <location>
        <begin position="22"/>
        <end position="87"/>
    </location>
</feature>
<accession>A0AAE1TR89</accession>
<reference evidence="2" key="1">
    <citation type="submission" date="2023-11" db="EMBL/GenBank/DDBJ databases">
        <title>Genome assemblies of two species of porcelain crab, Petrolisthes cinctipes and Petrolisthes manimaculis (Anomura: Porcellanidae).</title>
        <authorList>
            <person name="Angst P."/>
        </authorList>
    </citation>
    <scope>NUCLEOTIDE SEQUENCE</scope>
    <source>
        <strain evidence="2">PB745_02</strain>
        <tissue evidence="2">Gill</tissue>
    </source>
</reference>
<feature type="compositionally biased region" description="Pro residues" evidence="1">
    <location>
        <begin position="140"/>
        <end position="154"/>
    </location>
</feature>
<keyword evidence="3" id="KW-1185">Reference proteome</keyword>
<feature type="region of interest" description="Disordered" evidence="1">
    <location>
        <begin position="130"/>
        <end position="154"/>
    </location>
</feature>
<comment type="caution">
    <text evidence="2">The sequence shown here is derived from an EMBL/GenBank/DDBJ whole genome shotgun (WGS) entry which is preliminary data.</text>
</comment>
<dbReference type="Proteomes" id="UP001292094">
    <property type="component" value="Unassembled WGS sequence"/>
</dbReference>
<proteinExistence type="predicted"/>
<feature type="compositionally biased region" description="Basic and acidic residues" evidence="1">
    <location>
        <begin position="22"/>
        <end position="47"/>
    </location>
</feature>
<feature type="compositionally biased region" description="Polar residues" evidence="1">
    <location>
        <begin position="54"/>
        <end position="85"/>
    </location>
</feature>